<sequence length="65" mass="7104">MECRSGTPYGEQETLSPPLPLERQFDSGSPVDRLTEPPAGKPFQPIPCVSSRFMSLKCVHLSGTL</sequence>
<feature type="region of interest" description="Disordered" evidence="1">
    <location>
        <begin position="1"/>
        <end position="42"/>
    </location>
</feature>
<reference evidence="3" key="1">
    <citation type="submission" date="2019-04" db="EMBL/GenBank/DDBJ databases">
        <title>Friends and foes A comparative genomics studyof 23 Aspergillus species from section Flavi.</title>
        <authorList>
            <consortium name="DOE Joint Genome Institute"/>
            <person name="Kjaerbolling I."/>
            <person name="Vesth T."/>
            <person name="Frisvad J.C."/>
            <person name="Nybo J.L."/>
            <person name="Theobald S."/>
            <person name="Kildgaard S."/>
            <person name="Isbrandt T."/>
            <person name="Kuo A."/>
            <person name="Sato A."/>
            <person name="Lyhne E.K."/>
            <person name="Kogle M.E."/>
            <person name="Wiebenga A."/>
            <person name="Kun R.S."/>
            <person name="Lubbers R.J."/>
            <person name="Makela M.R."/>
            <person name="Barry K."/>
            <person name="Chovatia M."/>
            <person name="Clum A."/>
            <person name="Daum C."/>
            <person name="Haridas S."/>
            <person name="He G."/>
            <person name="LaButti K."/>
            <person name="Lipzen A."/>
            <person name="Mondo S."/>
            <person name="Riley R."/>
            <person name="Salamov A."/>
            <person name="Simmons B.A."/>
            <person name="Magnuson J.K."/>
            <person name="Henrissat B."/>
            <person name="Mortensen U.H."/>
            <person name="Larsen T.O."/>
            <person name="Devries R.P."/>
            <person name="Grigoriev I.V."/>
            <person name="Machida M."/>
            <person name="Baker S.E."/>
            <person name="Andersen M.R."/>
        </authorList>
    </citation>
    <scope>NUCLEOTIDE SEQUENCE [LARGE SCALE GENOMIC DNA]</scope>
    <source>
        <strain evidence="3">CBS 553.77</strain>
    </source>
</reference>
<proteinExistence type="predicted"/>
<gene>
    <name evidence="2" type="ORF">BDV28DRAFT_131396</name>
</gene>
<dbReference type="AlphaFoldDB" id="A0A5N6ZBM8"/>
<evidence type="ECO:0000256" key="1">
    <source>
        <dbReference type="SAM" id="MobiDB-lite"/>
    </source>
</evidence>
<evidence type="ECO:0000313" key="3">
    <source>
        <dbReference type="Proteomes" id="UP000327118"/>
    </source>
</evidence>
<keyword evidence="3" id="KW-1185">Reference proteome</keyword>
<feature type="non-terminal residue" evidence="2">
    <location>
        <position position="65"/>
    </location>
</feature>
<evidence type="ECO:0000313" key="2">
    <source>
        <dbReference type="EMBL" id="KAE8354266.1"/>
    </source>
</evidence>
<accession>A0A5N6ZBM8</accession>
<dbReference type="Proteomes" id="UP000327118">
    <property type="component" value="Unassembled WGS sequence"/>
</dbReference>
<organism evidence="2 3">
    <name type="scientific">Aspergillus coremiiformis</name>
    <dbReference type="NCBI Taxonomy" id="138285"/>
    <lineage>
        <taxon>Eukaryota</taxon>
        <taxon>Fungi</taxon>
        <taxon>Dikarya</taxon>
        <taxon>Ascomycota</taxon>
        <taxon>Pezizomycotina</taxon>
        <taxon>Eurotiomycetes</taxon>
        <taxon>Eurotiomycetidae</taxon>
        <taxon>Eurotiales</taxon>
        <taxon>Aspergillaceae</taxon>
        <taxon>Aspergillus</taxon>
        <taxon>Aspergillus subgen. Circumdati</taxon>
    </lineage>
</organism>
<dbReference type="EMBL" id="ML739076">
    <property type="protein sequence ID" value="KAE8354266.1"/>
    <property type="molecule type" value="Genomic_DNA"/>
</dbReference>
<protein>
    <submittedName>
        <fullName evidence="2">Uncharacterized protein</fullName>
    </submittedName>
</protein>
<name>A0A5N6ZBM8_9EURO</name>